<gene>
    <name evidence="6" type="ORF">ACH5RR_018715</name>
</gene>
<name>A0ABD2ZM95_9GENT</name>
<sequence>MSEDSGLSSLTGGELDPHRLVQELAEDGGELPERFICKDTPYGPITASLPLMDIPVIDFSLLSSSSATTDELQKLQSALSSWGCFQIVNHGIESSLLDELRENGRQFFKLPMEDKKKYTSGADEIEGYGNDMVLYKNQTLDWTDRIYLLVSPEDDRKLHYWPQSPASFREILEEYTTKLKLILEILLKSMAKALDLGETSFLNQFGERPIMYTRYNFYPPCPRPDLVHGLKPHADGSAITFLLQDDKVEGLQFLKDDQWVRVPVLPHALLVNVGDQIELMSNGIFKSPIHRAVTNSDKERISVGMFCAPEVGKEIGPIEALINDTRPRLYKTVKDYPEIYFKYYQQGKRPIDAVKL</sequence>
<comment type="caution">
    <text evidence="6">The sequence shown here is derived from an EMBL/GenBank/DDBJ whole genome shotgun (WGS) entry which is preliminary data.</text>
</comment>
<dbReference type="PANTHER" id="PTHR47991">
    <property type="entry name" value="OXOGLUTARATE/IRON-DEPENDENT DIOXYGENASE"/>
    <property type="match status" value="1"/>
</dbReference>
<dbReference type="InterPro" id="IPR005123">
    <property type="entry name" value="Oxoglu/Fe-dep_dioxygenase_dom"/>
</dbReference>
<dbReference type="GO" id="GO:0009805">
    <property type="term" value="P:coumarin biosynthetic process"/>
    <property type="evidence" value="ECO:0007669"/>
    <property type="project" value="UniProtKB-ARBA"/>
</dbReference>
<dbReference type="GO" id="GO:0016706">
    <property type="term" value="F:2-oxoglutarate-dependent dioxygenase activity"/>
    <property type="evidence" value="ECO:0007669"/>
    <property type="project" value="UniProtKB-ARBA"/>
</dbReference>
<dbReference type="SUPFAM" id="SSF51197">
    <property type="entry name" value="Clavaminate synthase-like"/>
    <property type="match status" value="1"/>
</dbReference>
<dbReference type="GO" id="GO:0002238">
    <property type="term" value="P:response to molecule of fungal origin"/>
    <property type="evidence" value="ECO:0007669"/>
    <property type="project" value="UniProtKB-ARBA"/>
</dbReference>
<dbReference type="PROSITE" id="PS51471">
    <property type="entry name" value="FE2OG_OXY"/>
    <property type="match status" value="1"/>
</dbReference>
<dbReference type="InterPro" id="IPR027443">
    <property type="entry name" value="IPNS-like_sf"/>
</dbReference>
<dbReference type="Gene3D" id="2.60.120.330">
    <property type="entry name" value="B-lactam Antibiotic, Isopenicillin N Synthase, Chain"/>
    <property type="match status" value="1"/>
</dbReference>
<keyword evidence="3 4" id="KW-0408">Iron</keyword>
<evidence type="ECO:0000313" key="6">
    <source>
        <dbReference type="EMBL" id="KAL3520566.1"/>
    </source>
</evidence>
<protein>
    <recommendedName>
        <fullName evidence="5">Fe2OG dioxygenase domain-containing protein</fullName>
    </recommendedName>
</protein>
<dbReference type="Proteomes" id="UP001630127">
    <property type="component" value="Unassembled WGS sequence"/>
</dbReference>
<dbReference type="Pfam" id="PF03171">
    <property type="entry name" value="2OG-FeII_Oxy"/>
    <property type="match status" value="1"/>
</dbReference>
<organism evidence="6 7">
    <name type="scientific">Cinchona calisaya</name>
    <dbReference type="NCBI Taxonomy" id="153742"/>
    <lineage>
        <taxon>Eukaryota</taxon>
        <taxon>Viridiplantae</taxon>
        <taxon>Streptophyta</taxon>
        <taxon>Embryophyta</taxon>
        <taxon>Tracheophyta</taxon>
        <taxon>Spermatophyta</taxon>
        <taxon>Magnoliopsida</taxon>
        <taxon>eudicotyledons</taxon>
        <taxon>Gunneridae</taxon>
        <taxon>Pentapetalae</taxon>
        <taxon>asterids</taxon>
        <taxon>lamiids</taxon>
        <taxon>Gentianales</taxon>
        <taxon>Rubiaceae</taxon>
        <taxon>Cinchonoideae</taxon>
        <taxon>Cinchoneae</taxon>
        <taxon>Cinchona</taxon>
    </lineage>
</organism>
<keyword evidence="4" id="KW-0560">Oxidoreductase</keyword>
<dbReference type="InterPro" id="IPR026992">
    <property type="entry name" value="DIOX_N"/>
</dbReference>
<evidence type="ECO:0000256" key="2">
    <source>
        <dbReference type="ARBA" id="ARBA00022723"/>
    </source>
</evidence>
<evidence type="ECO:0000313" key="7">
    <source>
        <dbReference type="Proteomes" id="UP001630127"/>
    </source>
</evidence>
<evidence type="ECO:0000259" key="5">
    <source>
        <dbReference type="PROSITE" id="PS51471"/>
    </source>
</evidence>
<feature type="domain" description="Fe2OG dioxygenase" evidence="5">
    <location>
        <begin position="209"/>
        <end position="309"/>
    </location>
</feature>
<dbReference type="AlphaFoldDB" id="A0ABD2ZM95"/>
<evidence type="ECO:0000256" key="4">
    <source>
        <dbReference type="RuleBase" id="RU003682"/>
    </source>
</evidence>
<evidence type="ECO:0000256" key="1">
    <source>
        <dbReference type="ARBA" id="ARBA00008056"/>
    </source>
</evidence>
<comment type="similarity">
    <text evidence="1 4">Belongs to the iron/ascorbate-dependent oxidoreductase family.</text>
</comment>
<proteinExistence type="inferred from homology"/>
<dbReference type="InterPro" id="IPR050295">
    <property type="entry name" value="Plant_2OG-oxidoreductases"/>
</dbReference>
<keyword evidence="7" id="KW-1185">Reference proteome</keyword>
<dbReference type="GO" id="GO:0046872">
    <property type="term" value="F:metal ion binding"/>
    <property type="evidence" value="ECO:0007669"/>
    <property type="project" value="UniProtKB-KW"/>
</dbReference>
<dbReference type="FunFam" id="2.60.120.330:FF:000018">
    <property type="entry name" value="2-oxoglutarate (2OG) and Fe(II)-dependent oxygenase superfamily protein"/>
    <property type="match status" value="1"/>
</dbReference>
<keyword evidence="2 4" id="KW-0479">Metal-binding</keyword>
<dbReference type="EMBL" id="JBJUIK010000008">
    <property type="protein sequence ID" value="KAL3520566.1"/>
    <property type="molecule type" value="Genomic_DNA"/>
</dbReference>
<reference evidence="6 7" key="1">
    <citation type="submission" date="2024-11" db="EMBL/GenBank/DDBJ databases">
        <title>A near-complete genome assembly of Cinchona calisaya.</title>
        <authorList>
            <person name="Lian D.C."/>
            <person name="Zhao X.W."/>
            <person name="Wei L."/>
        </authorList>
    </citation>
    <scope>NUCLEOTIDE SEQUENCE [LARGE SCALE GENOMIC DNA]</scope>
    <source>
        <tissue evidence="6">Nenye</tissue>
    </source>
</reference>
<evidence type="ECO:0000256" key="3">
    <source>
        <dbReference type="ARBA" id="ARBA00023004"/>
    </source>
</evidence>
<dbReference type="Pfam" id="PF14226">
    <property type="entry name" value="DIOX_N"/>
    <property type="match status" value="1"/>
</dbReference>
<accession>A0ABD2ZM95</accession>
<dbReference type="InterPro" id="IPR044861">
    <property type="entry name" value="IPNS-like_FE2OG_OXY"/>
</dbReference>